<protein>
    <submittedName>
        <fullName evidence="2">Uncharacterized protein</fullName>
    </submittedName>
</protein>
<proteinExistence type="predicted"/>
<comment type="caution">
    <text evidence="2">The sequence shown here is derived from an EMBL/GenBank/DDBJ whole genome shotgun (WGS) entry which is preliminary data.</text>
</comment>
<accession>A0A6D2JFQ1</accession>
<evidence type="ECO:0000256" key="1">
    <source>
        <dbReference type="SAM" id="MobiDB-lite"/>
    </source>
</evidence>
<evidence type="ECO:0000313" key="3">
    <source>
        <dbReference type="Proteomes" id="UP000467841"/>
    </source>
</evidence>
<dbReference type="AlphaFoldDB" id="A0A6D2JFQ1"/>
<dbReference type="Proteomes" id="UP000467841">
    <property type="component" value="Unassembled WGS sequence"/>
</dbReference>
<name>A0A6D2JFQ1_9BRAS</name>
<evidence type="ECO:0000313" key="2">
    <source>
        <dbReference type="EMBL" id="CAA7038753.1"/>
    </source>
</evidence>
<gene>
    <name evidence="2" type="ORF">MERR_LOCUS25988</name>
</gene>
<feature type="compositionally biased region" description="Basic and acidic residues" evidence="1">
    <location>
        <begin position="53"/>
        <end position="62"/>
    </location>
</feature>
<feature type="region of interest" description="Disordered" evidence="1">
    <location>
        <begin position="37"/>
        <end position="63"/>
    </location>
</feature>
<sequence>MGTALDTDNMDLDEIRATTFKLKNEMGLMAKNFSRALEKSRKRKQEPFSKQSSGERDNDRTGKRVINNVMNVKVTVISNLSVPLPRERRSNALNAKVLVTLKLSAAVLIGNE</sequence>
<reference evidence="2" key="1">
    <citation type="submission" date="2020-01" db="EMBL/GenBank/DDBJ databases">
        <authorList>
            <person name="Mishra B."/>
        </authorList>
    </citation>
    <scope>NUCLEOTIDE SEQUENCE [LARGE SCALE GENOMIC DNA]</scope>
</reference>
<organism evidence="2 3">
    <name type="scientific">Microthlaspi erraticum</name>
    <dbReference type="NCBI Taxonomy" id="1685480"/>
    <lineage>
        <taxon>Eukaryota</taxon>
        <taxon>Viridiplantae</taxon>
        <taxon>Streptophyta</taxon>
        <taxon>Embryophyta</taxon>
        <taxon>Tracheophyta</taxon>
        <taxon>Spermatophyta</taxon>
        <taxon>Magnoliopsida</taxon>
        <taxon>eudicotyledons</taxon>
        <taxon>Gunneridae</taxon>
        <taxon>Pentapetalae</taxon>
        <taxon>rosids</taxon>
        <taxon>malvids</taxon>
        <taxon>Brassicales</taxon>
        <taxon>Brassicaceae</taxon>
        <taxon>Coluteocarpeae</taxon>
        <taxon>Microthlaspi</taxon>
    </lineage>
</organism>
<dbReference type="EMBL" id="CACVBM020001197">
    <property type="protein sequence ID" value="CAA7038753.1"/>
    <property type="molecule type" value="Genomic_DNA"/>
</dbReference>
<keyword evidence="3" id="KW-1185">Reference proteome</keyword>